<feature type="domain" description="Urease accessory protein UreH-like transmembrane" evidence="3">
    <location>
        <begin position="8"/>
        <end position="209"/>
    </location>
</feature>
<evidence type="ECO:0000313" key="4">
    <source>
        <dbReference type="EMBL" id="TFZ07842.1"/>
    </source>
</evidence>
<feature type="chain" id="PRO_5021277367" evidence="2">
    <location>
        <begin position="22"/>
        <end position="225"/>
    </location>
</feature>
<dbReference type="RefSeq" id="WP_135247780.1">
    <property type="nucleotide sequence ID" value="NZ_SMLK01000001.1"/>
</dbReference>
<keyword evidence="1" id="KW-0812">Transmembrane</keyword>
<feature type="transmembrane region" description="Helical" evidence="1">
    <location>
        <begin position="50"/>
        <end position="72"/>
    </location>
</feature>
<dbReference type="EMBL" id="SMLK01000001">
    <property type="protein sequence ID" value="TFZ07842.1"/>
    <property type="molecule type" value="Genomic_DNA"/>
</dbReference>
<keyword evidence="1" id="KW-0472">Membrane</keyword>
<dbReference type="OrthoDB" id="9155091at2"/>
<dbReference type="InterPro" id="IPR039447">
    <property type="entry name" value="UreH-like_TM_dom"/>
</dbReference>
<evidence type="ECO:0000313" key="5">
    <source>
        <dbReference type="Proteomes" id="UP000297839"/>
    </source>
</evidence>
<keyword evidence="1" id="KW-1133">Transmembrane helix</keyword>
<dbReference type="Pfam" id="PF13386">
    <property type="entry name" value="DsbD_2"/>
    <property type="match status" value="1"/>
</dbReference>
<protein>
    <submittedName>
        <fullName evidence="4">Sulfite exporter TauE/SafE family protein</fullName>
    </submittedName>
</protein>
<dbReference type="PANTHER" id="PTHR42208:SF1">
    <property type="entry name" value="HEAVY METAL TRANSPORTER"/>
    <property type="match status" value="1"/>
</dbReference>
<keyword evidence="2" id="KW-0732">Signal</keyword>
<feature type="signal peptide" evidence="2">
    <location>
        <begin position="1"/>
        <end position="21"/>
    </location>
</feature>
<comment type="caution">
    <text evidence="4">The sequence shown here is derived from an EMBL/GenBank/DDBJ whole genome shotgun (WGS) entry which is preliminary data.</text>
</comment>
<feature type="transmembrane region" description="Helical" evidence="1">
    <location>
        <begin position="159"/>
        <end position="176"/>
    </location>
</feature>
<name>A0A4Z0CAC6_9BURK</name>
<organism evidence="4 5">
    <name type="scientific">Ramlibacter humi</name>
    <dbReference type="NCBI Taxonomy" id="2530451"/>
    <lineage>
        <taxon>Bacteria</taxon>
        <taxon>Pseudomonadati</taxon>
        <taxon>Pseudomonadota</taxon>
        <taxon>Betaproteobacteria</taxon>
        <taxon>Burkholderiales</taxon>
        <taxon>Comamonadaceae</taxon>
        <taxon>Ramlibacter</taxon>
    </lineage>
</organism>
<evidence type="ECO:0000256" key="1">
    <source>
        <dbReference type="SAM" id="Phobius"/>
    </source>
</evidence>
<feature type="transmembrane region" description="Helical" evidence="1">
    <location>
        <begin position="84"/>
        <end position="106"/>
    </location>
</feature>
<evidence type="ECO:0000256" key="2">
    <source>
        <dbReference type="SAM" id="SignalP"/>
    </source>
</evidence>
<keyword evidence="5" id="KW-1185">Reference proteome</keyword>
<dbReference type="Proteomes" id="UP000297839">
    <property type="component" value="Unassembled WGS sequence"/>
</dbReference>
<proteinExistence type="predicted"/>
<dbReference type="AlphaFoldDB" id="A0A4Z0CAC6"/>
<evidence type="ECO:0000259" key="3">
    <source>
        <dbReference type="Pfam" id="PF13386"/>
    </source>
</evidence>
<feature type="transmembrane region" description="Helical" evidence="1">
    <location>
        <begin position="126"/>
        <end position="152"/>
    </location>
</feature>
<reference evidence="4 5" key="1">
    <citation type="submission" date="2019-03" db="EMBL/GenBank/DDBJ databases">
        <title>Ramlibacter sp. 18x22-1, whole genome shotgun sequence.</title>
        <authorList>
            <person name="Zhang X."/>
            <person name="Feng G."/>
            <person name="Zhu H."/>
        </authorList>
    </citation>
    <scope>NUCLEOTIDE SEQUENCE [LARGE SCALE GENOMIC DNA]</scope>
    <source>
        <strain evidence="4 5">18x22-1</strain>
    </source>
</reference>
<dbReference type="PANTHER" id="PTHR42208">
    <property type="entry name" value="HEAVY METAL TRANSPORTER-RELATED"/>
    <property type="match status" value="1"/>
</dbReference>
<gene>
    <name evidence="4" type="ORF">EZ216_01375</name>
</gene>
<sequence>MTPTLAATAFLMGLAGGPHCAAMCGAACVGIAHAGHGSAARRAMQFQVGRLLGYSAAGAVVASAAQALAWLVQHTAVLKPAWALMHVVVLGWGLSLLVMARQPVWLDGFGRSVWGRVRPWAGARGGAFGAGALWTFMPCGLLYSALLVASLAGDSRGGALSMALFAAGSGLGLWLAPRLFHWLSGQGNRWRQAGGTRVAGAILVVVAVWALWADTMHRIAQWCGL</sequence>
<feature type="transmembrane region" description="Helical" evidence="1">
    <location>
        <begin position="196"/>
        <end position="212"/>
    </location>
</feature>
<accession>A0A4Z0CAC6</accession>